<evidence type="ECO:0000313" key="2">
    <source>
        <dbReference type="EMBL" id="OGC03052.1"/>
    </source>
</evidence>
<evidence type="ECO:0008006" key="4">
    <source>
        <dbReference type="Google" id="ProtNLM"/>
    </source>
</evidence>
<accession>A0A1F4R4G4</accession>
<comment type="caution">
    <text evidence="2">The sequence shown here is derived from an EMBL/GenBank/DDBJ whole genome shotgun (WGS) entry which is preliminary data.</text>
</comment>
<feature type="transmembrane region" description="Helical" evidence="1">
    <location>
        <begin position="12"/>
        <end position="35"/>
    </location>
</feature>
<feature type="transmembrane region" description="Helical" evidence="1">
    <location>
        <begin position="354"/>
        <end position="375"/>
    </location>
</feature>
<feature type="transmembrane region" description="Helical" evidence="1">
    <location>
        <begin position="266"/>
        <end position="290"/>
    </location>
</feature>
<feature type="transmembrane region" description="Helical" evidence="1">
    <location>
        <begin position="242"/>
        <end position="260"/>
    </location>
</feature>
<reference evidence="2 3" key="1">
    <citation type="journal article" date="2016" name="Nat. Commun.">
        <title>Thousands of microbial genomes shed light on interconnected biogeochemical processes in an aquifer system.</title>
        <authorList>
            <person name="Anantharaman K."/>
            <person name="Brown C.T."/>
            <person name="Hug L.A."/>
            <person name="Sharon I."/>
            <person name="Castelle C.J."/>
            <person name="Probst A.J."/>
            <person name="Thomas B.C."/>
            <person name="Singh A."/>
            <person name="Wilkins M.J."/>
            <person name="Karaoz U."/>
            <person name="Brodie E.L."/>
            <person name="Williams K.H."/>
            <person name="Hubbard S.S."/>
            <person name="Banfield J.F."/>
        </authorList>
    </citation>
    <scope>NUCLEOTIDE SEQUENCE [LARGE SCALE GENOMIC DNA]</scope>
</reference>
<protein>
    <recommendedName>
        <fullName evidence="4">Membrane protein 6-pyruvoyl-tetrahydropterin synthase-related domain-containing protein</fullName>
    </recommendedName>
</protein>
<feature type="transmembrane region" description="Helical" evidence="1">
    <location>
        <begin position="156"/>
        <end position="175"/>
    </location>
</feature>
<feature type="transmembrane region" description="Helical" evidence="1">
    <location>
        <begin position="99"/>
        <end position="119"/>
    </location>
</feature>
<feature type="transmembrane region" description="Helical" evidence="1">
    <location>
        <begin position="131"/>
        <end position="150"/>
    </location>
</feature>
<gene>
    <name evidence="2" type="ORF">A3H38_05095</name>
</gene>
<keyword evidence="1" id="KW-1133">Transmembrane helix</keyword>
<dbReference type="AlphaFoldDB" id="A0A1F4R4G4"/>
<organism evidence="2 3">
    <name type="scientific">candidate division WOR-1 bacterium RIFCSPLOWO2_02_FULL_46_20</name>
    <dbReference type="NCBI Taxonomy" id="1802567"/>
    <lineage>
        <taxon>Bacteria</taxon>
        <taxon>Bacillati</taxon>
        <taxon>Saganbacteria</taxon>
    </lineage>
</organism>
<keyword evidence="1" id="KW-0812">Transmembrane</keyword>
<feature type="transmembrane region" description="Helical" evidence="1">
    <location>
        <begin position="212"/>
        <end position="230"/>
    </location>
</feature>
<dbReference type="EMBL" id="METP01000063">
    <property type="protein sequence ID" value="OGC03052.1"/>
    <property type="molecule type" value="Genomic_DNA"/>
</dbReference>
<feature type="transmembrane region" description="Helical" evidence="1">
    <location>
        <begin position="327"/>
        <end position="347"/>
    </location>
</feature>
<proteinExistence type="predicted"/>
<dbReference type="Proteomes" id="UP000176938">
    <property type="component" value="Unassembled WGS sequence"/>
</dbReference>
<sequence length="678" mass="76457">MKSAAQIAKLLSMFVLITFCLIYLYLFTAVILPYWRFDQFQFWDAAGHYFAAWFQRNHLFPNFSGWNPFFFGGYPQGTFYGPLYHYAIALLSFPLGLPLAFKFVTAASVAALPPAIYYLARKLKFEPAESAAIAALAMVPVAGLALANGGTLFSQFTVGLGAHAMALPLFLFYFGKLKEQSDYLNEGKLKQISVTNLLLLTLIAWAIVLSHFVVALAAAIVALVLTLNTFNRGMLSFAARHLLLVFFLSSFFLLPLAFYGKLTDNAGTILSMGFFLTIPSFFLILLGGAASIIDRESRFNQTFFTFMAIFAIMVFMDFGQIGFPMHAYRFIIFFLLLAWMLPVKLIFNRLENRALKTVFFACFIVLLGWQMAVMIGNNPRAEINNNRLFIYENRSVPYYSKIDLGKLDGRLMVLESQDPLAPRALEHLLAHSTGNYLLKGLFAESSANAGYVNSLYAKLFNVLYSPGEAPKNQAAALWLRLSNLNKLLTLFQVNYLLSEAPIKKLSLVKRVPIRSDRADFYLFKLAETKIAEPLLYQPYYTDRNNWKPAVARWFESPDPKILVQAADLPLTVAAPKDTLKIVADKQASGKLKLLVRANKNIPIFIRIAYSPRWHAYVDGKPVKIYQAAPSFMLIYGRGDIVLEYKSAWVDWTGKALTFLGLFWLGLEMLWVEQKKNGG</sequence>
<evidence type="ECO:0000313" key="3">
    <source>
        <dbReference type="Proteomes" id="UP000176938"/>
    </source>
</evidence>
<evidence type="ECO:0000256" key="1">
    <source>
        <dbReference type="SAM" id="Phobius"/>
    </source>
</evidence>
<keyword evidence="1" id="KW-0472">Membrane</keyword>
<feature type="transmembrane region" description="Helical" evidence="1">
    <location>
        <begin position="302"/>
        <end position="321"/>
    </location>
</feature>
<name>A0A1F4R4G4_UNCSA</name>